<dbReference type="InterPro" id="IPR036708">
    <property type="entry name" value="BipD-like_sf"/>
</dbReference>
<evidence type="ECO:0000313" key="4">
    <source>
        <dbReference type="Proteomes" id="UP000799777"/>
    </source>
</evidence>
<keyword evidence="1" id="KW-0175">Coiled coil</keyword>
<feature type="coiled-coil region" evidence="1">
    <location>
        <begin position="182"/>
        <end position="219"/>
    </location>
</feature>
<evidence type="ECO:0000256" key="2">
    <source>
        <dbReference type="SAM" id="MobiDB-lite"/>
    </source>
</evidence>
<dbReference type="EMBL" id="ML978171">
    <property type="protein sequence ID" value="KAF2032753.1"/>
    <property type="molecule type" value="Genomic_DNA"/>
</dbReference>
<gene>
    <name evidence="3" type="ORF">EK21DRAFT_87041</name>
</gene>
<feature type="region of interest" description="Disordered" evidence="2">
    <location>
        <begin position="1"/>
        <end position="68"/>
    </location>
</feature>
<dbReference type="SUPFAM" id="SSF140693">
    <property type="entry name" value="IpaD-like"/>
    <property type="match status" value="1"/>
</dbReference>
<feature type="coiled-coil region" evidence="1">
    <location>
        <begin position="112"/>
        <end position="146"/>
    </location>
</feature>
<protein>
    <submittedName>
        <fullName evidence="3">Uncharacterized protein</fullName>
    </submittedName>
</protein>
<organism evidence="3 4">
    <name type="scientific">Setomelanomma holmii</name>
    <dbReference type="NCBI Taxonomy" id="210430"/>
    <lineage>
        <taxon>Eukaryota</taxon>
        <taxon>Fungi</taxon>
        <taxon>Dikarya</taxon>
        <taxon>Ascomycota</taxon>
        <taxon>Pezizomycotina</taxon>
        <taxon>Dothideomycetes</taxon>
        <taxon>Pleosporomycetidae</taxon>
        <taxon>Pleosporales</taxon>
        <taxon>Pleosporineae</taxon>
        <taxon>Phaeosphaeriaceae</taxon>
        <taxon>Setomelanomma</taxon>
    </lineage>
</organism>
<evidence type="ECO:0000313" key="3">
    <source>
        <dbReference type="EMBL" id="KAF2032753.1"/>
    </source>
</evidence>
<dbReference type="AlphaFoldDB" id="A0A9P4HDR6"/>
<comment type="caution">
    <text evidence="3">The sequence shown here is derived from an EMBL/GenBank/DDBJ whole genome shotgun (WGS) entry which is preliminary data.</text>
</comment>
<accession>A0A9P4HDR6</accession>
<sequence length="225" mass="25165">MDSADGSSTNGRIGGAGAPARTLTHQELPSVVPTKRGTQVHEAIQASGSSTHGPKKLKQESPRPQPSDLLKDLIDKVQEYEADAKGIWKTVVQQTTDNHALHKERDMFKQGNELHMQDAEKLELDVEHLKKENGSLKTKVDDVTAKVTAEHDNWSRAVSDRVRSRLVEDQLREQRAKPQSEIFELKEDAEEVDNLREQIKELEDKAKTAAATFAAYKKRVKAAVR</sequence>
<reference evidence="3" key="1">
    <citation type="journal article" date="2020" name="Stud. Mycol.">
        <title>101 Dothideomycetes genomes: a test case for predicting lifestyles and emergence of pathogens.</title>
        <authorList>
            <person name="Haridas S."/>
            <person name="Albert R."/>
            <person name="Binder M."/>
            <person name="Bloem J."/>
            <person name="Labutti K."/>
            <person name="Salamov A."/>
            <person name="Andreopoulos B."/>
            <person name="Baker S."/>
            <person name="Barry K."/>
            <person name="Bills G."/>
            <person name="Bluhm B."/>
            <person name="Cannon C."/>
            <person name="Castanera R."/>
            <person name="Culley D."/>
            <person name="Daum C."/>
            <person name="Ezra D."/>
            <person name="Gonzalez J."/>
            <person name="Henrissat B."/>
            <person name="Kuo A."/>
            <person name="Liang C."/>
            <person name="Lipzen A."/>
            <person name="Lutzoni F."/>
            <person name="Magnuson J."/>
            <person name="Mondo S."/>
            <person name="Nolan M."/>
            <person name="Ohm R."/>
            <person name="Pangilinan J."/>
            <person name="Park H.-J."/>
            <person name="Ramirez L."/>
            <person name="Alfaro M."/>
            <person name="Sun H."/>
            <person name="Tritt A."/>
            <person name="Yoshinaga Y."/>
            <person name="Zwiers L.-H."/>
            <person name="Turgeon B."/>
            <person name="Goodwin S."/>
            <person name="Spatafora J."/>
            <person name="Crous P."/>
            <person name="Grigoriev I."/>
        </authorList>
    </citation>
    <scope>NUCLEOTIDE SEQUENCE</scope>
    <source>
        <strain evidence="3">CBS 110217</strain>
    </source>
</reference>
<keyword evidence="4" id="KW-1185">Reference proteome</keyword>
<name>A0A9P4HDR6_9PLEO</name>
<dbReference type="Proteomes" id="UP000799777">
    <property type="component" value="Unassembled WGS sequence"/>
</dbReference>
<evidence type="ECO:0000256" key="1">
    <source>
        <dbReference type="SAM" id="Coils"/>
    </source>
</evidence>
<proteinExistence type="predicted"/>
<feature type="compositionally biased region" description="Polar residues" evidence="2">
    <location>
        <begin position="1"/>
        <end position="11"/>
    </location>
</feature>